<dbReference type="InterPro" id="IPR001633">
    <property type="entry name" value="EAL_dom"/>
</dbReference>
<dbReference type="Pfam" id="PF00072">
    <property type="entry name" value="Response_reg"/>
    <property type="match status" value="1"/>
</dbReference>
<gene>
    <name evidence="4" type="ORF">RI845_02230</name>
</gene>
<dbReference type="Proteomes" id="UP001248581">
    <property type="component" value="Chromosome"/>
</dbReference>
<evidence type="ECO:0000313" key="5">
    <source>
        <dbReference type="Proteomes" id="UP001248581"/>
    </source>
</evidence>
<dbReference type="Gene3D" id="3.20.20.450">
    <property type="entry name" value="EAL domain"/>
    <property type="match status" value="1"/>
</dbReference>
<dbReference type="EMBL" id="CP134146">
    <property type="protein sequence ID" value="WNC68984.1"/>
    <property type="molecule type" value="Genomic_DNA"/>
</dbReference>
<name>A0ABY9TJI6_9GAMM</name>
<feature type="modified residue" description="4-aspartylphosphate" evidence="1">
    <location>
        <position position="53"/>
    </location>
</feature>
<organism evidence="4 5">
    <name type="scientific">Thalassotalea nanhaiensis</name>
    <dbReference type="NCBI Taxonomy" id="3065648"/>
    <lineage>
        <taxon>Bacteria</taxon>
        <taxon>Pseudomonadati</taxon>
        <taxon>Pseudomonadota</taxon>
        <taxon>Gammaproteobacteria</taxon>
        <taxon>Alteromonadales</taxon>
        <taxon>Colwelliaceae</taxon>
        <taxon>Thalassotalea</taxon>
    </lineage>
</organism>
<reference evidence="5" key="1">
    <citation type="submission" date="2023-09" db="EMBL/GenBank/DDBJ databases">
        <authorList>
            <person name="Li S."/>
            <person name="Li X."/>
            <person name="Zhang C."/>
            <person name="Zhao Z."/>
        </authorList>
    </citation>
    <scope>NUCLEOTIDE SEQUENCE [LARGE SCALE GENOMIC DNA]</scope>
    <source>
        <strain evidence="5">SQ345</strain>
    </source>
</reference>
<sequence>MKIVIIEADNFQCLLLSRMIKRAGDFDVIAFSNVDDCLMELAITSEPTVIFSDINLPDRSGITLFRELKKNEYILGLVVVSALPEAMLESIKVLIGQFGMKFTHILNKPVIEDEINGIIHSIESFINYPKLSCADNLLTKDELQRAKYENSFHPYFQPQVNIRTGEIHGLEILGRIIFDGQLMLPETFIQPLTKFGMMTEYTLSILARAIHLLRAHGLDEHRISLNVEYGSLQEVDFAEKLLQVLRESAYPARQLTLEVTESKSSLSANVLYNLTELKLNSITLSIDNFGHGSSNIDELLNIPFSELKIDNRYTANMITSVKTKAVNQSINQLCKDLNIICIAQGVETEQQIQVLKALDVSLAQGFYFSPPIPAPKLKNALTTTREMMEKLILA</sequence>
<dbReference type="SMART" id="SM00052">
    <property type="entry name" value="EAL"/>
    <property type="match status" value="1"/>
</dbReference>
<dbReference type="CDD" id="cd00156">
    <property type="entry name" value="REC"/>
    <property type="match status" value="1"/>
</dbReference>
<protein>
    <submittedName>
        <fullName evidence="4">EAL domain-containing response regulator</fullName>
    </submittedName>
</protein>
<dbReference type="InterPro" id="IPR050706">
    <property type="entry name" value="Cyclic-di-GMP_PDE-like"/>
</dbReference>
<dbReference type="Gene3D" id="3.40.50.2300">
    <property type="match status" value="1"/>
</dbReference>
<dbReference type="InterPro" id="IPR001789">
    <property type="entry name" value="Sig_transdc_resp-reg_receiver"/>
</dbReference>
<evidence type="ECO:0000313" key="4">
    <source>
        <dbReference type="EMBL" id="WNC68984.1"/>
    </source>
</evidence>
<dbReference type="SMART" id="SM00448">
    <property type="entry name" value="REC"/>
    <property type="match status" value="1"/>
</dbReference>
<dbReference type="Pfam" id="PF00563">
    <property type="entry name" value="EAL"/>
    <property type="match status" value="1"/>
</dbReference>
<evidence type="ECO:0000256" key="1">
    <source>
        <dbReference type="PROSITE-ProRule" id="PRU00169"/>
    </source>
</evidence>
<dbReference type="CDD" id="cd01948">
    <property type="entry name" value="EAL"/>
    <property type="match status" value="1"/>
</dbReference>
<proteinExistence type="predicted"/>
<evidence type="ECO:0000259" key="3">
    <source>
        <dbReference type="PROSITE" id="PS50883"/>
    </source>
</evidence>
<dbReference type="PROSITE" id="PS50110">
    <property type="entry name" value="RESPONSE_REGULATORY"/>
    <property type="match status" value="1"/>
</dbReference>
<dbReference type="SUPFAM" id="SSF52172">
    <property type="entry name" value="CheY-like"/>
    <property type="match status" value="1"/>
</dbReference>
<feature type="domain" description="Response regulatory" evidence="2">
    <location>
        <begin position="2"/>
        <end position="123"/>
    </location>
</feature>
<dbReference type="RefSeq" id="WP_348388137.1">
    <property type="nucleotide sequence ID" value="NZ_CP134146.1"/>
</dbReference>
<dbReference type="InterPro" id="IPR035919">
    <property type="entry name" value="EAL_sf"/>
</dbReference>
<keyword evidence="1" id="KW-0597">Phosphoprotein</keyword>
<evidence type="ECO:0000259" key="2">
    <source>
        <dbReference type="PROSITE" id="PS50110"/>
    </source>
</evidence>
<dbReference type="PANTHER" id="PTHR33121:SF70">
    <property type="entry name" value="SIGNALING PROTEIN YKOW"/>
    <property type="match status" value="1"/>
</dbReference>
<accession>A0ABY9TJI6</accession>
<dbReference type="PROSITE" id="PS50883">
    <property type="entry name" value="EAL"/>
    <property type="match status" value="1"/>
</dbReference>
<feature type="domain" description="EAL" evidence="3">
    <location>
        <begin position="136"/>
        <end position="385"/>
    </location>
</feature>
<dbReference type="PANTHER" id="PTHR33121">
    <property type="entry name" value="CYCLIC DI-GMP PHOSPHODIESTERASE PDEF"/>
    <property type="match status" value="1"/>
</dbReference>
<dbReference type="SUPFAM" id="SSF141868">
    <property type="entry name" value="EAL domain-like"/>
    <property type="match status" value="1"/>
</dbReference>
<dbReference type="InterPro" id="IPR011006">
    <property type="entry name" value="CheY-like_superfamily"/>
</dbReference>
<keyword evidence="5" id="KW-1185">Reference proteome</keyword>